<comment type="similarity">
    <text evidence="1">Belongs to the argonaute family. Ago subfamily.</text>
</comment>
<dbReference type="Pfam" id="PF02171">
    <property type="entry name" value="Piwi"/>
    <property type="match status" value="1"/>
</dbReference>
<proteinExistence type="inferred from homology"/>
<feature type="compositionally biased region" description="Pro residues" evidence="3">
    <location>
        <begin position="79"/>
        <end position="97"/>
    </location>
</feature>
<feature type="region of interest" description="Disordered" evidence="3">
    <location>
        <begin position="1"/>
        <end position="110"/>
    </location>
</feature>
<dbReference type="Proteomes" id="UP000541444">
    <property type="component" value="Unassembled WGS sequence"/>
</dbReference>
<evidence type="ECO:0000313" key="6">
    <source>
        <dbReference type="EMBL" id="KAF6147477.1"/>
    </source>
</evidence>
<dbReference type="InterPro" id="IPR032472">
    <property type="entry name" value="ArgoL2"/>
</dbReference>
<dbReference type="InterPro" id="IPR032474">
    <property type="entry name" value="Argonaute_N"/>
</dbReference>
<dbReference type="PROSITE" id="PS50821">
    <property type="entry name" value="PAZ"/>
    <property type="match status" value="1"/>
</dbReference>
<dbReference type="GO" id="GO:0031047">
    <property type="term" value="P:regulatory ncRNA-mediated gene silencing"/>
    <property type="evidence" value="ECO:0007669"/>
    <property type="project" value="UniProtKB-KW"/>
</dbReference>
<dbReference type="PROSITE" id="PS50822">
    <property type="entry name" value="PIWI"/>
    <property type="match status" value="1"/>
</dbReference>
<evidence type="ECO:0000259" key="5">
    <source>
        <dbReference type="PROSITE" id="PS50822"/>
    </source>
</evidence>
<dbReference type="SUPFAM" id="SSF53098">
    <property type="entry name" value="Ribonuclease H-like"/>
    <property type="match status" value="1"/>
</dbReference>
<feature type="domain" description="PAZ" evidence="4">
    <location>
        <begin position="361"/>
        <end position="473"/>
    </location>
</feature>
<dbReference type="Gene3D" id="3.40.50.2300">
    <property type="match status" value="1"/>
</dbReference>
<dbReference type="SMART" id="SM00949">
    <property type="entry name" value="PAZ"/>
    <property type="match status" value="1"/>
</dbReference>
<dbReference type="AlphaFoldDB" id="A0A7J7LXZ8"/>
<feature type="domain" description="Piwi" evidence="5">
    <location>
        <begin position="645"/>
        <end position="960"/>
    </location>
</feature>
<feature type="compositionally biased region" description="Gly residues" evidence="3">
    <location>
        <begin position="1"/>
        <end position="70"/>
    </location>
</feature>
<dbReference type="Gene3D" id="3.30.420.10">
    <property type="entry name" value="Ribonuclease H-like superfamily/Ribonuclease H"/>
    <property type="match status" value="1"/>
</dbReference>
<evidence type="ECO:0000313" key="7">
    <source>
        <dbReference type="Proteomes" id="UP000541444"/>
    </source>
</evidence>
<evidence type="ECO:0000256" key="3">
    <source>
        <dbReference type="SAM" id="MobiDB-lite"/>
    </source>
</evidence>
<reference evidence="6 7" key="1">
    <citation type="journal article" date="2020" name="IScience">
        <title>Genome Sequencing of the Endangered Kingdonia uniflora (Circaeasteraceae, Ranunculales) Reveals Potential Mechanisms of Evolutionary Specialization.</title>
        <authorList>
            <person name="Sun Y."/>
            <person name="Deng T."/>
            <person name="Zhang A."/>
            <person name="Moore M.J."/>
            <person name="Landis J.B."/>
            <person name="Lin N."/>
            <person name="Zhang H."/>
            <person name="Zhang X."/>
            <person name="Huang J."/>
            <person name="Zhang X."/>
            <person name="Sun H."/>
            <person name="Wang H."/>
        </authorList>
    </citation>
    <scope>NUCLEOTIDE SEQUENCE [LARGE SCALE GENOMIC DNA]</scope>
    <source>
        <strain evidence="6">TB1705</strain>
        <tissue evidence="6">Leaf</tissue>
    </source>
</reference>
<keyword evidence="7" id="KW-1185">Reference proteome</keyword>
<keyword evidence="2" id="KW-0943">RNA-mediated gene silencing</keyword>
<dbReference type="Pfam" id="PF08699">
    <property type="entry name" value="ArgoL1"/>
    <property type="match status" value="1"/>
</dbReference>
<dbReference type="CDD" id="cd04657">
    <property type="entry name" value="Piwi_ago-like"/>
    <property type="match status" value="1"/>
</dbReference>
<evidence type="ECO:0000256" key="1">
    <source>
        <dbReference type="ARBA" id="ARBA00008201"/>
    </source>
</evidence>
<protein>
    <recommendedName>
        <fullName evidence="8">Argonaute 1</fullName>
    </recommendedName>
</protein>
<dbReference type="GO" id="GO:0003723">
    <property type="term" value="F:RNA binding"/>
    <property type="evidence" value="ECO:0007669"/>
    <property type="project" value="InterPro"/>
</dbReference>
<dbReference type="InterPro" id="IPR003100">
    <property type="entry name" value="PAZ_dom"/>
</dbReference>
<dbReference type="EMBL" id="JACGCM010001902">
    <property type="protein sequence ID" value="KAF6147477.1"/>
    <property type="molecule type" value="Genomic_DNA"/>
</dbReference>
<accession>A0A7J7LXZ8</accession>
<dbReference type="InterPro" id="IPR036397">
    <property type="entry name" value="RNaseH_sf"/>
</dbReference>
<dbReference type="FunFam" id="3.30.420.10:FF:000013">
    <property type="entry name" value="protein argonaute 10-like"/>
    <property type="match status" value="1"/>
</dbReference>
<dbReference type="InterPro" id="IPR003165">
    <property type="entry name" value="Piwi"/>
</dbReference>
<dbReference type="OrthoDB" id="10252740at2759"/>
<dbReference type="Pfam" id="PF16488">
    <property type="entry name" value="ArgoL2"/>
    <property type="match status" value="1"/>
</dbReference>
<dbReference type="PANTHER" id="PTHR22891">
    <property type="entry name" value="EUKARYOTIC TRANSLATION INITIATION FACTOR 2C"/>
    <property type="match status" value="1"/>
</dbReference>
<dbReference type="CDD" id="cd02846">
    <property type="entry name" value="PAZ_argonaute_like"/>
    <property type="match status" value="1"/>
</dbReference>
<sequence>MSQRGGYGGGSGFRGGRDGGGGFRGGRNGGGGGYRGGRDGGGGGYRGGGGGYEGRDGGGGGYRGGRGGGRIDFRSIPVQGPPYGVPTPRQAPVPISPTAPKVDPEGSGELVPNESKVIIRRGNQPPLAVATPLRPISSKIVRPGRPCVVIANHFFVEVKNKGISQYDVTITPEVISSKLNRVIITTLVKLHQKEFQNVKHPAYDGRKTLYTAGELPFKVKDFTFKLDDDEGKGKGPAEELAAKVKGLKMKDRKPKKDREFKVTIKFATRTDPDRVKNYLKGTNRENPQDVIQSLDVVLRERPSNTYTVVGRSFFHLNFGQRIDLTGGLESWHGFYQSLRLTQNGLSLNIDVSATAFYQSLPCDQFIIKLLGLRDPAGVVFTPDQCMKVKKALRGVRVQLIHTENGKMQKISGITSRPASQLMFSDETGLQKSVADYYLTKYNIQLKYSKWPCLQAGSDTRPIYLPIEVCMIVQGQRYPKKLNESQVTELLRAACVRPEERQQKIAKMVAQNGYNTDETAMEFGIEVTKDPIRINARILDPPELKYHSTGKEKDIRPDLGKWNMMHAKLVDPGQVQNYALLNFSNHVDQYLATCFFDSLFKQCGAMGMYFAGGPANRTHNFPTSDPKITEKILRTELGPIASRLQLVIIILPTGPSQYGMIKRVCERELGIISQCCHSKNVEKNAAKGQGQYFENVGLKINVKVGGRNTYLKNVRVHNQISDKKTIIFGADVTHPQPGEDSSPSIAAVVASLDWPEVTKYRALVATQAHRQEIISDLQKMTVQHLKGFYKANGHQKPSRIIFYRDGVSEGQFSQVLLYEVDAIYKASVDVLALACQSIEPNYLPRLTFVVVQKRHHTRLFTADRNSDRKSGNIMPGTVVDTMICHPTEFDFYLCSHAGIQGTSRPTHYHVLWDENKFTSDELQSLTNDLCYTYARCTRSVSIVPPAYYAHLAAFRARYYIEDNSEGTLRAGSQGTASQGAGAGAGTPAPLHQLLELPESVKNFMFYC</sequence>
<dbReference type="Pfam" id="PF16486">
    <property type="entry name" value="ArgoN"/>
    <property type="match status" value="1"/>
</dbReference>
<dbReference type="Gene3D" id="2.170.260.10">
    <property type="entry name" value="paz domain"/>
    <property type="match status" value="1"/>
</dbReference>
<dbReference type="InterPro" id="IPR012337">
    <property type="entry name" value="RNaseH-like_sf"/>
</dbReference>
<organism evidence="6 7">
    <name type="scientific">Kingdonia uniflora</name>
    <dbReference type="NCBI Taxonomy" id="39325"/>
    <lineage>
        <taxon>Eukaryota</taxon>
        <taxon>Viridiplantae</taxon>
        <taxon>Streptophyta</taxon>
        <taxon>Embryophyta</taxon>
        <taxon>Tracheophyta</taxon>
        <taxon>Spermatophyta</taxon>
        <taxon>Magnoliopsida</taxon>
        <taxon>Ranunculales</taxon>
        <taxon>Circaeasteraceae</taxon>
        <taxon>Kingdonia</taxon>
    </lineage>
</organism>
<dbReference type="InterPro" id="IPR014811">
    <property type="entry name" value="ArgoL1"/>
</dbReference>
<dbReference type="Pfam" id="PF02170">
    <property type="entry name" value="PAZ"/>
    <property type="match status" value="1"/>
</dbReference>
<gene>
    <name evidence="6" type="ORF">GIB67_021303</name>
</gene>
<comment type="caution">
    <text evidence="6">The sequence shown here is derived from an EMBL/GenBank/DDBJ whole genome shotgun (WGS) entry which is preliminary data.</text>
</comment>
<dbReference type="SMART" id="SM00950">
    <property type="entry name" value="Piwi"/>
    <property type="match status" value="1"/>
</dbReference>
<dbReference type="InterPro" id="IPR045246">
    <property type="entry name" value="Piwi_ago-like"/>
</dbReference>
<dbReference type="SMART" id="SM01163">
    <property type="entry name" value="DUF1785"/>
    <property type="match status" value="1"/>
</dbReference>
<dbReference type="SUPFAM" id="SSF101690">
    <property type="entry name" value="PAZ domain"/>
    <property type="match status" value="1"/>
</dbReference>
<evidence type="ECO:0008006" key="8">
    <source>
        <dbReference type="Google" id="ProtNLM"/>
    </source>
</evidence>
<dbReference type="InterPro" id="IPR036085">
    <property type="entry name" value="PAZ_dom_sf"/>
</dbReference>
<evidence type="ECO:0000259" key="4">
    <source>
        <dbReference type="PROSITE" id="PS50821"/>
    </source>
</evidence>
<evidence type="ECO:0000256" key="2">
    <source>
        <dbReference type="ARBA" id="ARBA00023158"/>
    </source>
</evidence>
<name>A0A7J7LXZ8_9MAGN</name>